<comment type="similarity">
    <text evidence="2">Belongs to the ABC-4 integral membrane protein family. LolC/E subfamily.</text>
</comment>
<evidence type="ECO:0000256" key="6">
    <source>
        <dbReference type="ARBA" id="ARBA00023136"/>
    </source>
</evidence>
<dbReference type="PANTHER" id="PTHR30489">
    <property type="entry name" value="LIPOPROTEIN-RELEASING SYSTEM TRANSMEMBRANE PROTEIN LOLE"/>
    <property type="match status" value="1"/>
</dbReference>
<evidence type="ECO:0000256" key="3">
    <source>
        <dbReference type="ARBA" id="ARBA00022475"/>
    </source>
</evidence>
<feature type="domain" description="MacB-like periplasmic core" evidence="9">
    <location>
        <begin position="33"/>
        <end position="239"/>
    </location>
</feature>
<dbReference type="InterPro" id="IPR003838">
    <property type="entry name" value="ABC3_permease_C"/>
</dbReference>
<feature type="transmembrane region" description="Helical" evidence="7">
    <location>
        <begin position="402"/>
        <end position="421"/>
    </location>
</feature>
<dbReference type="Pfam" id="PF12704">
    <property type="entry name" value="MacB_PCD"/>
    <property type="match status" value="1"/>
</dbReference>
<evidence type="ECO:0000256" key="5">
    <source>
        <dbReference type="ARBA" id="ARBA00022989"/>
    </source>
</evidence>
<keyword evidence="6 7" id="KW-0472">Membrane</keyword>
<feature type="domain" description="ABC3 transporter permease C-terminal" evidence="8">
    <location>
        <begin position="272"/>
        <end position="427"/>
    </location>
</feature>
<evidence type="ECO:0000259" key="8">
    <source>
        <dbReference type="Pfam" id="PF02687"/>
    </source>
</evidence>
<dbReference type="GO" id="GO:0044874">
    <property type="term" value="P:lipoprotein localization to outer membrane"/>
    <property type="evidence" value="ECO:0007669"/>
    <property type="project" value="TreeGrafter"/>
</dbReference>
<evidence type="ECO:0000256" key="4">
    <source>
        <dbReference type="ARBA" id="ARBA00022692"/>
    </source>
</evidence>
<reference evidence="10" key="1">
    <citation type="journal article" date="2020" name="mSystems">
        <title>Genome- and Community-Level Interaction Insights into Carbon Utilization and Element Cycling Functions of Hydrothermarchaeota in Hydrothermal Sediment.</title>
        <authorList>
            <person name="Zhou Z."/>
            <person name="Liu Y."/>
            <person name="Xu W."/>
            <person name="Pan J."/>
            <person name="Luo Z.H."/>
            <person name="Li M."/>
        </authorList>
    </citation>
    <scope>NUCLEOTIDE SEQUENCE [LARGE SCALE GENOMIC DNA]</scope>
    <source>
        <strain evidence="10">SpSt-503</strain>
    </source>
</reference>
<proteinExistence type="inferred from homology"/>
<keyword evidence="3" id="KW-1003">Cell membrane</keyword>
<protein>
    <submittedName>
        <fullName evidence="10">ABC transporter permease</fullName>
    </submittedName>
</protein>
<dbReference type="Pfam" id="PF02687">
    <property type="entry name" value="FtsX"/>
    <property type="match status" value="1"/>
</dbReference>
<dbReference type="InterPro" id="IPR051447">
    <property type="entry name" value="Lipoprotein-release_system"/>
</dbReference>
<feature type="transmembrane region" description="Helical" evidence="7">
    <location>
        <begin position="345"/>
        <end position="369"/>
    </location>
</feature>
<evidence type="ECO:0000256" key="7">
    <source>
        <dbReference type="SAM" id="Phobius"/>
    </source>
</evidence>
<dbReference type="PANTHER" id="PTHR30489:SF0">
    <property type="entry name" value="LIPOPROTEIN-RELEASING SYSTEM TRANSMEMBRANE PROTEIN LOLE"/>
    <property type="match status" value="1"/>
</dbReference>
<sequence>MGKHRWIGFVAFRYLSRSKKRRQSSASVSSRFAIGGIGIGVFALILVIGIMNGFQMGFIESILEISSFHIRIELPSKDSIPVLQERSIRSSLPFTEFQALVRGNRRTQQVALVRGLPANAAELDPAMLQALHVELGAFDVREPASIILGAELARSLGLRIGDSISLASIAGDLFSEPRPELDRFIVTGIFRSNFYEFDSTWAFINLDRALALQEGTGKVQLGIKLTDRWQDQALMQDLAKRYPELAGKITSWRDYNRSFFGALRTEKLIMFLLVALIFVVVSLNIYQAQRKTVLERREEIGLLRALGASVPAIQTIFITDGLMLGFAGASLGLIPALWFSENIALFFSILEGVVNSILGMANTVAAFVLKSPVQHDGSFAFFSPQVFYIKDIPCRLVPNEVVIIYMFGILSATLAAVWAAFPLSKLYPAEVLQYDQ</sequence>
<keyword evidence="5 7" id="KW-1133">Transmembrane helix</keyword>
<gene>
    <name evidence="10" type="ORF">ENS59_13655</name>
</gene>
<dbReference type="GO" id="GO:0098797">
    <property type="term" value="C:plasma membrane protein complex"/>
    <property type="evidence" value="ECO:0007669"/>
    <property type="project" value="TreeGrafter"/>
</dbReference>
<feature type="transmembrane region" description="Helical" evidence="7">
    <location>
        <begin position="306"/>
        <end position="339"/>
    </location>
</feature>
<feature type="transmembrane region" description="Helical" evidence="7">
    <location>
        <begin position="268"/>
        <end position="286"/>
    </location>
</feature>
<dbReference type="InterPro" id="IPR025857">
    <property type="entry name" value="MacB_PCD"/>
</dbReference>
<dbReference type="AlphaFoldDB" id="A0A7C3EMD1"/>
<comment type="caution">
    <text evidence="10">The sequence shown here is derived from an EMBL/GenBank/DDBJ whole genome shotgun (WGS) entry which is preliminary data.</text>
</comment>
<name>A0A7C3EMD1_9SPIR</name>
<accession>A0A7C3EMD1</accession>
<keyword evidence="4 7" id="KW-0812">Transmembrane</keyword>
<comment type="subcellular location">
    <subcellularLocation>
        <location evidence="1">Cell membrane</location>
        <topology evidence="1">Multi-pass membrane protein</topology>
    </subcellularLocation>
</comment>
<feature type="transmembrane region" description="Helical" evidence="7">
    <location>
        <begin position="28"/>
        <end position="51"/>
    </location>
</feature>
<evidence type="ECO:0000259" key="9">
    <source>
        <dbReference type="Pfam" id="PF12704"/>
    </source>
</evidence>
<evidence type="ECO:0000256" key="1">
    <source>
        <dbReference type="ARBA" id="ARBA00004651"/>
    </source>
</evidence>
<dbReference type="EMBL" id="DSVL01000419">
    <property type="protein sequence ID" value="HFH30529.1"/>
    <property type="molecule type" value="Genomic_DNA"/>
</dbReference>
<organism evidence="10">
    <name type="scientific">Gracilinema caldarium</name>
    <dbReference type="NCBI Taxonomy" id="215591"/>
    <lineage>
        <taxon>Bacteria</taxon>
        <taxon>Pseudomonadati</taxon>
        <taxon>Spirochaetota</taxon>
        <taxon>Spirochaetia</taxon>
        <taxon>Spirochaetales</taxon>
        <taxon>Breznakiellaceae</taxon>
        <taxon>Gracilinema</taxon>
    </lineage>
</organism>
<evidence type="ECO:0000256" key="2">
    <source>
        <dbReference type="ARBA" id="ARBA00005236"/>
    </source>
</evidence>
<evidence type="ECO:0000313" key="10">
    <source>
        <dbReference type="EMBL" id="HFH30529.1"/>
    </source>
</evidence>